<dbReference type="SUPFAM" id="SSF48557">
    <property type="entry name" value="L-aspartase-like"/>
    <property type="match status" value="1"/>
</dbReference>
<evidence type="ECO:0000256" key="3">
    <source>
        <dbReference type="ARBA" id="ARBA00011668"/>
    </source>
</evidence>
<comment type="function">
    <text evidence="6">Catalyzes two reactions in de novo purine nucleotide biosynthesis. Catalyzes the breakdown of 5-aminoimidazole- (N-succinylocarboxamide) ribotide (SAICAR or 2-[5-amino-1-(5-phospho-beta-D-ribosyl)imidazole-4-carboxamido]succinate) to 5-aminoimidazole-4-carboxamide ribotide (AICAR or 5-amino-1-(5-phospho-beta-D-ribosyl)imidazole-4-carboxamide) and fumarate, and of adenylosuccinate (ADS or N(6)-(1,2-dicarboxyethyl)-AMP) to adenosine monophosphate (AMP) and fumarate.</text>
</comment>
<dbReference type="PANTHER" id="PTHR43172">
    <property type="entry name" value="ADENYLOSUCCINATE LYASE"/>
    <property type="match status" value="1"/>
</dbReference>
<evidence type="ECO:0000256" key="8">
    <source>
        <dbReference type="NCBIfam" id="TIGR00928"/>
    </source>
</evidence>
<evidence type="ECO:0000313" key="10">
    <source>
        <dbReference type="EMBL" id="VFJ14121.1"/>
    </source>
</evidence>
<evidence type="ECO:0000313" key="11">
    <source>
        <dbReference type="Proteomes" id="UP000294299"/>
    </source>
</evidence>
<accession>A0A484I8N9</accession>
<evidence type="ECO:0000256" key="2">
    <source>
        <dbReference type="ARBA" id="ARBA00004734"/>
    </source>
</evidence>
<gene>
    <name evidence="10" type="primary">purB</name>
    <name evidence="10" type="ORF">NFRAN_1799</name>
</gene>
<dbReference type="GO" id="GO:0006189">
    <property type="term" value="P:'de novo' IMP biosynthetic process"/>
    <property type="evidence" value="ECO:0007669"/>
    <property type="project" value="UniProtKB-UniPathway"/>
</dbReference>
<dbReference type="RefSeq" id="WP_134484314.1">
    <property type="nucleotide sequence ID" value="NZ_LR216287.1"/>
</dbReference>
<dbReference type="UniPathway" id="UPA00074">
    <property type="reaction ID" value="UER00132"/>
</dbReference>
<dbReference type="InterPro" id="IPR004769">
    <property type="entry name" value="Pur_lyase"/>
</dbReference>
<evidence type="ECO:0000256" key="6">
    <source>
        <dbReference type="ARBA" id="ARBA00025012"/>
    </source>
</evidence>
<dbReference type="Proteomes" id="UP000294299">
    <property type="component" value="Chromosome NFRAN"/>
</dbReference>
<dbReference type="PRINTS" id="PR00149">
    <property type="entry name" value="FUMRATELYASE"/>
</dbReference>
<dbReference type="Pfam" id="PF10397">
    <property type="entry name" value="ADSL_C"/>
    <property type="match status" value="1"/>
</dbReference>
<feature type="domain" description="Adenylosuccinate lyase C-terminal" evidence="9">
    <location>
        <begin position="362"/>
        <end position="442"/>
    </location>
</feature>
<dbReference type="GO" id="GO:0070626">
    <property type="term" value="F:(S)-2-(5-amino-1-(5-phospho-D-ribosyl)imidazole-4-carboxamido) succinate lyase (fumarate-forming) activity"/>
    <property type="evidence" value="ECO:0007669"/>
    <property type="project" value="TreeGrafter"/>
</dbReference>
<dbReference type="InterPro" id="IPR022761">
    <property type="entry name" value="Fumarate_lyase_N"/>
</dbReference>
<dbReference type="Pfam" id="PF00206">
    <property type="entry name" value="Lyase_1"/>
    <property type="match status" value="1"/>
</dbReference>
<organism evidence="10 11">
    <name type="scientific">Candidatus Nitrosocosmicus franklandianus</name>
    <dbReference type="NCBI Taxonomy" id="1798806"/>
    <lineage>
        <taxon>Archaea</taxon>
        <taxon>Nitrososphaerota</taxon>
        <taxon>Nitrososphaeria</taxon>
        <taxon>Nitrososphaerales</taxon>
        <taxon>Nitrososphaeraceae</taxon>
        <taxon>Candidatus Nitrosocosmicus</taxon>
    </lineage>
</organism>
<dbReference type="InterPro" id="IPR019468">
    <property type="entry name" value="AdenyloSucc_lyase_C"/>
</dbReference>
<dbReference type="UniPathway" id="UPA00075">
    <property type="reaction ID" value="UER00336"/>
</dbReference>
<dbReference type="InterPro" id="IPR008948">
    <property type="entry name" value="L-Aspartase-like"/>
</dbReference>
<comment type="pathway">
    <text evidence="1">Purine metabolism; IMP biosynthesis via de novo pathway; 5-amino-1-(5-phospho-D-ribosyl)imidazole-4-carboxamide from 5-amino-1-(5-phospho-D-ribosyl)imidazole-4-carboxylate: step 2/2.</text>
</comment>
<evidence type="ECO:0000256" key="4">
    <source>
        <dbReference type="ARBA" id="ARBA00023239"/>
    </source>
</evidence>
<dbReference type="GeneID" id="39421109"/>
<evidence type="ECO:0000256" key="5">
    <source>
        <dbReference type="ARBA" id="ARBA00024477"/>
    </source>
</evidence>
<proteinExistence type="predicted"/>
<dbReference type="InterPro" id="IPR000362">
    <property type="entry name" value="Fumarate_lyase_fam"/>
</dbReference>
<dbReference type="SMART" id="SM00998">
    <property type="entry name" value="ADSL_C"/>
    <property type="match status" value="1"/>
</dbReference>
<keyword evidence="4 10" id="KW-0456">Lyase</keyword>
<protein>
    <recommendedName>
        <fullName evidence="8">Adenylosuccinate lyase</fullName>
        <ecNumber evidence="8">4.3.2.2</ecNumber>
    </recommendedName>
</protein>
<dbReference type="GO" id="GO:0044208">
    <property type="term" value="P:'de novo' AMP biosynthetic process"/>
    <property type="evidence" value="ECO:0007669"/>
    <property type="project" value="UniProtKB-UniPathway"/>
</dbReference>
<dbReference type="PRINTS" id="PR00145">
    <property type="entry name" value="ARGSUCLYASE"/>
</dbReference>
<dbReference type="EC" id="4.3.2.2" evidence="8"/>
<comment type="subunit">
    <text evidence="3">Homotetramer. Residues from neighboring subunits contribute catalytic and substrate-binding residues to each active site.</text>
</comment>
<dbReference type="Gene3D" id="1.10.40.30">
    <property type="entry name" value="Fumarase/aspartase (C-terminal domain)"/>
    <property type="match status" value="1"/>
</dbReference>
<dbReference type="EMBL" id="LR216287">
    <property type="protein sequence ID" value="VFJ14121.1"/>
    <property type="molecule type" value="Genomic_DNA"/>
</dbReference>
<reference evidence="10 11" key="1">
    <citation type="submission" date="2019-02" db="EMBL/GenBank/DDBJ databases">
        <authorList>
            <person name="Lehtovirta-Morley E L."/>
        </authorList>
    </citation>
    <scope>NUCLEOTIDE SEQUENCE [LARGE SCALE GENOMIC DNA]</scope>
    <source>
        <strain evidence="10">NFRAN1</strain>
    </source>
</reference>
<dbReference type="CDD" id="cd01360">
    <property type="entry name" value="Adenylsuccinate_lyase_1"/>
    <property type="match status" value="1"/>
</dbReference>
<evidence type="ECO:0000256" key="7">
    <source>
        <dbReference type="ARBA" id="ARBA00049115"/>
    </source>
</evidence>
<dbReference type="KEGG" id="nfn:NFRAN_1799"/>
<evidence type="ECO:0000256" key="1">
    <source>
        <dbReference type="ARBA" id="ARBA00004706"/>
    </source>
</evidence>
<dbReference type="Gene3D" id="1.20.200.10">
    <property type="entry name" value="Fumarase/aspartase (Central domain)"/>
    <property type="match status" value="1"/>
</dbReference>
<comment type="catalytic activity">
    <reaction evidence="7">
        <text>N(6)-(1,2-dicarboxyethyl)-AMP = fumarate + AMP</text>
        <dbReference type="Rhea" id="RHEA:16853"/>
        <dbReference type="ChEBI" id="CHEBI:29806"/>
        <dbReference type="ChEBI" id="CHEBI:57567"/>
        <dbReference type="ChEBI" id="CHEBI:456215"/>
        <dbReference type="EC" id="4.3.2.2"/>
    </reaction>
    <physiologicalReaction direction="left-to-right" evidence="7">
        <dbReference type="Rhea" id="RHEA:16854"/>
    </physiologicalReaction>
</comment>
<dbReference type="PANTHER" id="PTHR43172:SF1">
    <property type="entry name" value="ADENYLOSUCCINATE LYASE"/>
    <property type="match status" value="1"/>
</dbReference>
<dbReference type="OrthoDB" id="7033at2157"/>
<dbReference type="GO" id="GO:0005829">
    <property type="term" value="C:cytosol"/>
    <property type="evidence" value="ECO:0007669"/>
    <property type="project" value="TreeGrafter"/>
</dbReference>
<evidence type="ECO:0000259" key="9">
    <source>
        <dbReference type="SMART" id="SM00998"/>
    </source>
</evidence>
<comment type="catalytic activity">
    <reaction evidence="5">
        <text>(2S)-2-[5-amino-1-(5-phospho-beta-D-ribosyl)imidazole-4-carboxamido]succinate = 5-amino-1-(5-phospho-beta-D-ribosyl)imidazole-4-carboxamide + fumarate</text>
        <dbReference type="Rhea" id="RHEA:23920"/>
        <dbReference type="ChEBI" id="CHEBI:29806"/>
        <dbReference type="ChEBI" id="CHEBI:58443"/>
        <dbReference type="ChEBI" id="CHEBI:58475"/>
        <dbReference type="EC" id="4.3.2.2"/>
    </reaction>
    <physiologicalReaction direction="left-to-right" evidence="5">
        <dbReference type="Rhea" id="RHEA:23921"/>
    </physiologicalReaction>
</comment>
<name>A0A484I8N9_9ARCH</name>
<keyword evidence="11" id="KW-1185">Reference proteome</keyword>
<comment type="pathway">
    <text evidence="2">Purine metabolism; AMP biosynthesis via de novo pathway; AMP from IMP: step 2/2.</text>
</comment>
<dbReference type="NCBIfam" id="TIGR00928">
    <property type="entry name" value="purB"/>
    <property type="match status" value="1"/>
</dbReference>
<dbReference type="GO" id="GO:0004018">
    <property type="term" value="F:N6-(1,2-dicarboxyethyl)AMP AMP-lyase (fumarate-forming) activity"/>
    <property type="evidence" value="ECO:0007669"/>
    <property type="project" value="UniProtKB-UniRule"/>
</dbReference>
<sequence length="451" mass="51180">MPILPIDSGRYGTKEMKTIFEEETKLRYELTFEAEVADAQAKLNMIPTAAADDIKNVVLSNRITVQRVKELESVSDHDIAAIVEAISEQCLESSKPWIHYGLTSNDVVDSSTSMQMRDVFRIIETKLQQLIKDLLKKAREYQDLPSVGRTHGQHASITAFGLRFAIWANELLDHLTRISEGKKRFLLCKTLGVVGTGSLMREKALEVQEIVARKLDLFPTEAATQVIPRERYAEMMFIITLIASTLDKISIEIRNLQRTEIDEVQESFRKGQMGSSAVPVKRNPIKSERISSLARIIRSNLNVSLENIALWHERDLSNSANERFIIPMASILIDDMISTMIKIISGLRIHTDKIVKNIELTKGQIFAEFVLQGLILKGLPRFKAYRSIQSIAFKAAENQMHFYDALTSENEIIENISKEELKVIFNPQTQLSASKNIINNIEDKARKMSVY</sequence>
<dbReference type="AlphaFoldDB" id="A0A484I8N9"/>